<evidence type="ECO:0000256" key="3">
    <source>
        <dbReference type="ARBA" id="ARBA00022801"/>
    </source>
</evidence>
<protein>
    <submittedName>
        <fullName evidence="8">Arylsulfatase</fullName>
    </submittedName>
</protein>
<feature type="region of interest" description="Disordered" evidence="5">
    <location>
        <begin position="325"/>
        <end position="347"/>
    </location>
</feature>
<keyword evidence="6" id="KW-0732">Signal</keyword>
<proteinExistence type="inferred from homology"/>
<dbReference type="PANTHER" id="PTHR42693:SF53">
    <property type="entry name" value="ENDO-4-O-SULFATASE"/>
    <property type="match status" value="1"/>
</dbReference>
<feature type="chain" id="PRO_5045900478" evidence="6">
    <location>
        <begin position="22"/>
        <end position="521"/>
    </location>
</feature>
<keyword evidence="2" id="KW-0479">Metal-binding</keyword>
<dbReference type="Gene3D" id="3.40.720.10">
    <property type="entry name" value="Alkaline Phosphatase, subunit A"/>
    <property type="match status" value="1"/>
</dbReference>
<evidence type="ECO:0000313" key="8">
    <source>
        <dbReference type="EMBL" id="BCX46748.1"/>
    </source>
</evidence>
<dbReference type="InterPro" id="IPR000917">
    <property type="entry name" value="Sulfatase_N"/>
</dbReference>
<evidence type="ECO:0000256" key="4">
    <source>
        <dbReference type="ARBA" id="ARBA00022837"/>
    </source>
</evidence>
<dbReference type="PANTHER" id="PTHR42693">
    <property type="entry name" value="ARYLSULFATASE FAMILY MEMBER"/>
    <property type="match status" value="1"/>
</dbReference>
<dbReference type="InterPro" id="IPR017850">
    <property type="entry name" value="Alkaline_phosphatase_core_sf"/>
</dbReference>
<dbReference type="Gene3D" id="3.30.1120.10">
    <property type="match status" value="1"/>
</dbReference>
<dbReference type="Pfam" id="PF00884">
    <property type="entry name" value="Sulfatase"/>
    <property type="match status" value="1"/>
</dbReference>
<evidence type="ECO:0000256" key="6">
    <source>
        <dbReference type="SAM" id="SignalP"/>
    </source>
</evidence>
<feature type="domain" description="Sulfatase N-terminal" evidence="7">
    <location>
        <begin position="27"/>
        <end position="416"/>
    </location>
</feature>
<dbReference type="InterPro" id="IPR024607">
    <property type="entry name" value="Sulfatase_CS"/>
</dbReference>
<keyword evidence="3" id="KW-0378">Hydrolase</keyword>
<evidence type="ECO:0000256" key="2">
    <source>
        <dbReference type="ARBA" id="ARBA00022723"/>
    </source>
</evidence>
<name>A0ABM7RB05_9BACT</name>
<reference evidence="8 9" key="1">
    <citation type="submission" date="2021-06" db="EMBL/GenBank/DDBJ databases">
        <title>Complete genome of Haloferula helveola possessing various polysaccharide degrading enzymes.</title>
        <authorList>
            <person name="Takami H."/>
            <person name="Huang C."/>
            <person name="Hamasaki K."/>
        </authorList>
    </citation>
    <scope>NUCLEOTIDE SEQUENCE [LARGE SCALE GENOMIC DNA]</scope>
    <source>
        <strain evidence="8 9">CN-1</strain>
    </source>
</reference>
<accession>A0ABM7RB05</accession>
<evidence type="ECO:0000259" key="7">
    <source>
        <dbReference type="Pfam" id="PF00884"/>
    </source>
</evidence>
<dbReference type="SUPFAM" id="SSF53649">
    <property type="entry name" value="Alkaline phosphatase-like"/>
    <property type="match status" value="1"/>
</dbReference>
<feature type="signal peptide" evidence="6">
    <location>
        <begin position="1"/>
        <end position="21"/>
    </location>
</feature>
<sequence length="521" mass="57954">MPMLRLIALLSLASLALPTSAEEAKRPNIVIIMVDDMGFSDLGCYGSETETPHLDKLAANGLRFTQFYNSGRCCPTRAALLTGLYQHQAGIGHMVGNSGFPAYQGYLNDRCVTIAEALEPAGYFTAISGKWHVGSAPEHWPLKRGFDRFYGTPQGGGHHYRNLPGRDLVLDDKAIPMPDDWYSTTAFTDHAVEFVDEGLRAEKPVFLYLAYTAPHWALHAPDEEIAKFRGRYIDGWQPVREARFARQMGMGMFPEGTKLSPKDAKMPEWSKIEDKDEMDLRMATHAAMVHLIDRGVGRLVEKFEEFDELDNTLILFLSDNGASAETGPTGFTGSRGGDPKARTGTPNSYNSFGIAGANLCDTPFRRYKMFTHEGGISTPLIAHWPKGIPAKRNGSFEISPGHVIDLLPTCTDLAGVDYPSKRGEKDVMPTPGVSLRAALAGETPKERELYFEHEGNAAVRIGDWKLVRGHKEPWSLHNLAIDRTELVDLAKEDPERVESMKAKWKAWAERVGVRPWPVRKR</sequence>
<dbReference type="EMBL" id="AP024702">
    <property type="protein sequence ID" value="BCX46748.1"/>
    <property type="molecule type" value="Genomic_DNA"/>
</dbReference>
<dbReference type="InterPro" id="IPR050738">
    <property type="entry name" value="Sulfatase"/>
</dbReference>
<keyword evidence="9" id="KW-1185">Reference proteome</keyword>
<evidence type="ECO:0000313" key="9">
    <source>
        <dbReference type="Proteomes" id="UP001374893"/>
    </source>
</evidence>
<comment type="similarity">
    <text evidence="1">Belongs to the sulfatase family.</text>
</comment>
<dbReference type="Proteomes" id="UP001374893">
    <property type="component" value="Chromosome"/>
</dbReference>
<organism evidence="8 9">
    <name type="scientific">Haloferula helveola</name>
    <dbReference type="NCBI Taxonomy" id="490095"/>
    <lineage>
        <taxon>Bacteria</taxon>
        <taxon>Pseudomonadati</taxon>
        <taxon>Verrucomicrobiota</taxon>
        <taxon>Verrucomicrobiia</taxon>
        <taxon>Verrucomicrobiales</taxon>
        <taxon>Verrucomicrobiaceae</taxon>
        <taxon>Haloferula</taxon>
    </lineage>
</organism>
<keyword evidence="4" id="KW-0106">Calcium</keyword>
<evidence type="ECO:0000256" key="5">
    <source>
        <dbReference type="SAM" id="MobiDB-lite"/>
    </source>
</evidence>
<dbReference type="PROSITE" id="PS00149">
    <property type="entry name" value="SULFATASE_2"/>
    <property type="match status" value="1"/>
</dbReference>
<dbReference type="CDD" id="cd16025">
    <property type="entry name" value="PAS_like"/>
    <property type="match status" value="1"/>
</dbReference>
<gene>
    <name evidence="8" type="primary">aslA_1</name>
    <name evidence="8" type="ORF">HAHE_06560</name>
</gene>
<evidence type="ECO:0000256" key="1">
    <source>
        <dbReference type="ARBA" id="ARBA00008779"/>
    </source>
</evidence>